<sequence length="88" mass="10324">MFRHNDNHITVEASNSFAEDWSSHNRRYKTQILIRDNRQWKLECKLDIPELHHGVRSEKLIESLMNLRTLTIKSKTLPATPSAMLPRG</sequence>
<dbReference type="AlphaFoldDB" id="A0A565AJQ0"/>
<keyword evidence="2" id="KW-1185">Reference proteome</keyword>
<name>A0A565AJQ0_9BRAS</name>
<evidence type="ECO:0000313" key="1">
    <source>
        <dbReference type="EMBL" id="VVA89576.1"/>
    </source>
</evidence>
<protein>
    <submittedName>
        <fullName evidence="1">Uncharacterized protein</fullName>
    </submittedName>
</protein>
<organism evidence="1 2">
    <name type="scientific">Arabis nemorensis</name>
    <dbReference type="NCBI Taxonomy" id="586526"/>
    <lineage>
        <taxon>Eukaryota</taxon>
        <taxon>Viridiplantae</taxon>
        <taxon>Streptophyta</taxon>
        <taxon>Embryophyta</taxon>
        <taxon>Tracheophyta</taxon>
        <taxon>Spermatophyta</taxon>
        <taxon>Magnoliopsida</taxon>
        <taxon>eudicotyledons</taxon>
        <taxon>Gunneridae</taxon>
        <taxon>Pentapetalae</taxon>
        <taxon>rosids</taxon>
        <taxon>malvids</taxon>
        <taxon>Brassicales</taxon>
        <taxon>Brassicaceae</taxon>
        <taxon>Arabideae</taxon>
        <taxon>Arabis</taxon>
    </lineage>
</organism>
<comment type="caution">
    <text evidence="1">The sequence shown here is derived from an EMBL/GenBank/DDBJ whole genome shotgun (WGS) entry which is preliminary data.</text>
</comment>
<accession>A0A565AJQ0</accession>
<gene>
    <name evidence="1" type="ORF">ANE_LOCUS21</name>
</gene>
<evidence type="ECO:0000313" key="2">
    <source>
        <dbReference type="Proteomes" id="UP000489600"/>
    </source>
</evidence>
<dbReference type="EMBL" id="CABITT030000001">
    <property type="protein sequence ID" value="VVA89576.1"/>
    <property type="molecule type" value="Genomic_DNA"/>
</dbReference>
<proteinExistence type="predicted"/>
<reference evidence="1" key="1">
    <citation type="submission" date="2019-07" db="EMBL/GenBank/DDBJ databases">
        <authorList>
            <person name="Dittberner H."/>
        </authorList>
    </citation>
    <scope>NUCLEOTIDE SEQUENCE [LARGE SCALE GENOMIC DNA]</scope>
</reference>
<dbReference type="Proteomes" id="UP000489600">
    <property type="component" value="Unassembled WGS sequence"/>
</dbReference>